<evidence type="ECO:0000313" key="3">
    <source>
        <dbReference type="Proteomes" id="UP000182126"/>
    </source>
</evidence>
<proteinExistence type="predicted"/>
<protein>
    <recommendedName>
        <fullName evidence="4">Phage integrase family protein</fullName>
    </recommendedName>
</protein>
<evidence type="ECO:0000256" key="1">
    <source>
        <dbReference type="SAM" id="MobiDB-lite"/>
    </source>
</evidence>
<accession>A0A1H1X362</accession>
<gene>
    <name evidence="2" type="ORF">SAMN04489809_3344</name>
</gene>
<dbReference type="SUPFAM" id="SSF56349">
    <property type="entry name" value="DNA breaking-rejoining enzymes"/>
    <property type="match status" value="1"/>
</dbReference>
<dbReference type="GO" id="GO:0003677">
    <property type="term" value="F:DNA binding"/>
    <property type="evidence" value="ECO:0007669"/>
    <property type="project" value="InterPro"/>
</dbReference>
<feature type="region of interest" description="Disordered" evidence="1">
    <location>
        <begin position="1"/>
        <end position="22"/>
    </location>
</feature>
<organism evidence="2 3">
    <name type="scientific">Microbacterium paraoxydans</name>
    <dbReference type="NCBI Taxonomy" id="199592"/>
    <lineage>
        <taxon>Bacteria</taxon>
        <taxon>Bacillati</taxon>
        <taxon>Actinomycetota</taxon>
        <taxon>Actinomycetes</taxon>
        <taxon>Micrococcales</taxon>
        <taxon>Microbacteriaceae</taxon>
        <taxon>Microbacterium</taxon>
    </lineage>
</organism>
<sequence length="311" mass="34173">MGKAAHTVGMTDLPHASTATSPTTYNPMLASATWSRIQPFVDKVTAERCAGMSRRQIHEHQRTLAYFGDWVVQTGMVQLDEALADDVIDVYTEDRAREIVRVMAERERKMLRRLAGIAPSVEKRAVSTASEPERPYSEDELATFHHWASYQRTEHQRVACMAIFSLSVGCGLTSGEILAVRGSDLLDLRGVLAVRVARDGRVVPVVNRWRGCFEKVLANATDALLVAPNATDRKGAMRHVLQASTGNVKPTAARLRMTWLVAHLEAGTPLAALLPASGMTSTDSLRRAMSYVRPMTVDASYEALRMLGAGR</sequence>
<dbReference type="EMBL" id="LT629770">
    <property type="protein sequence ID" value="SDT03775.1"/>
    <property type="molecule type" value="Genomic_DNA"/>
</dbReference>
<evidence type="ECO:0008006" key="4">
    <source>
        <dbReference type="Google" id="ProtNLM"/>
    </source>
</evidence>
<reference evidence="2 3" key="1">
    <citation type="submission" date="2016-10" db="EMBL/GenBank/DDBJ databases">
        <authorList>
            <person name="de Groot N.N."/>
        </authorList>
    </citation>
    <scope>NUCLEOTIDE SEQUENCE [LARGE SCALE GENOMIC DNA]</scope>
    <source>
        <strain evidence="2 3">DSM 15019</strain>
    </source>
</reference>
<dbReference type="InterPro" id="IPR011010">
    <property type="entry name" value="DNA_brk_join_enz"/>
</dbReference>
<dbReference type="Proteomes" id="UP000182126">
    <property type="component" value="Chromosome I"/>
</dbReference>
<dbReference type="AlphaFoldDB" id="A0A1H1X362"/>
<evidence type="ECO:0000313" key="2">
    <source>
        <dbReference type="EMBL" id="SDT03775.1"/>
    </source>
</evidence>
<name>A0A1H1X362_9MICO</name>